<keyword evidence="3" id="KW-1185">Reference proteome</keyword>
<dbReference type="RefSeq" id="WP_377725014.1">
    <property type="nucleotide sequence ID" value="NZ_JBHSEW010000005.1"/>
</dbReference>
<feature type="region of interest" description="Disordered" evidence="1">
    <location>
        <begin position="35"/>
        <end position="75"/>
    </location>
</feature>
<dbReference type="EMBL" id="JBHSEW010000005">
    <property type="protein sequence ID" value="MFC4621873.1"/>
    <property type="molecule type" value="Genomic_DNA"/>
</dbReference>
<dbReference type="Proteomes" id="UP001595967">
    <property type="component" value="Unassembled WGS sequence"/>
</dbReference>
<dbReference type="InterPro" id="IPR021430">
    <property type="entry name" value="DUF3079"/>
</dbReference>
<reference evidence="3" key="1">
    <citation type="journal article" date="2019" name="Int. J. Syst. Evol. Microbiol.">
        <title>The Global Catalogue of Microorganisms (GCM) 10K type strain sequencing project: providing services to taxonomists for standard genome sequencing and annotation.</title>
        <authorList>
            <consortium name="The Broad Institute Genomics Platform"/>
            <consortium name="The Broad Institute Genome Sequencing Center for Infectious Disease"/>
            <person name="Wu L."/>
            <person name="Ma J."/>
        </authorList>
    </citation>
    <scope>NUCLEOTIDE SEQUENCE [LARGE SCALE GENOMIC DNA]</scope>
    <source>
        <strain evidence="3">JCM 11650</strain>
    </source>
</reference>
<evidence type="ECO:0000313" key="3">
    <source>
        <dbReference type="Proteomes" id="UP001595967"/>
    </source>
</evidence>
<dbReference type="Pfam" id="PF11278">
    <property type="entry name" value="DUF3079"/>
    <property type="match status" value="1"/>
</dbReference>
<accession>A0ABV9GXQ6</accession>
<evidence type="ECO:0000313" key="2">
    <source>
        <dbReference type="EMBL" id="MFC4621873.1"/>
    </source>
</evidence>
<evidence type="ECO:0000256" key="1">
    <source>
        <dbReference type="SAM" id="MobiDB-lite"/>
    </source>
</evidence>
<comment type="caution">
    <text evidence="2">The sequence shown here is derived from an EMBL/GenBank/DDBJ whole genome shotgun (WGS) entry which is preliminary data.</text>
</comment>
<name>A0ABV9GXQ6_9BURK</name>
<sequence length="75" mass="8206">MAQKKFPLNPAHPERTCWGCDRYCAADAMLCGNGSERSQHPAELFGPDWADNLDDDGPMPARPGNRHRTALPAGD</sequence>
<protein>
    <submittedName>
        <fullName evidence="2">DUF3079 domain-containing protein</fullName>
    </submittedName>
</protein>
<organism evidence="2 3">
    <name type="scientific">Comamonas nitrativorans</name>
    <dbReference type="NCBI Taxonomy" id="108437"/>
    <lineage>
        <taxon>Bacteria</taxon>
        <taxon>Pseudomonadati</taxon>
        <taxon>Pseudomonadota</taxon>
        <taxon>Betaproteobacteria</taxon>
        <taxon>Burkholderiales</taxon>
        <taxon>Comamonadaceae</taxon>
        <taxon>Comamonas</taxon>
    </lineage>
</organism>
<gene>
    <name evidence="2" type="ORF">ACFO3A_06540</name>
</gene>
<proteinExistence type="predicted"/>